<sequence length="118" mass="13025">MTLSANDNASNRIGQEGGSLQLAAARIQAGYRGYRVRKQLKRLSKTKASGCKENNMAESSLNKDNVDIVEKSATKIQAGVRGFLVRRKHNKEKEAATKIQAGFRGFKVRKEFKKANGV</sequence>
<name>A0A6M2DJY7_XENCH</name>
<dbReference type="SUPFAM" id="SSF52540">
    <property type="entry name" value="P-loop containing nucleoside triphosphate hydrolases"/>
    <property type="match status" value="1"/>
</dbReference>
<protein>
    <submittedName>
        <fullName evidence="2">Putative abnormal spindle-like microcephaly-associated protein nasonia vitripennis</fullName>
    </submittedName>
</protein>
<evidence type="ECO:0000256" key="1">
    <source>
        <dbReference type="ARBA" id="ARBA00022737"/>
    </source>
</evidence>
<dbReference type="InterPro" id="IPR027417">
    <property type="entry name" value="P-loop_NTPase"/>
</dbReference>
<organism evidence="2">
    <name type="scientific">Xenopsylla cheopis</name>
    <name type="common">Oriental rat flea</name>
    <name type="synonym">Pulex cheopis</name>
    <dbReference type="NCBI Taxonomy" id="163159"/>
    <lineage>
        <taxon>Eukaryota</taxon>
        <taxon>Metazoa</taxon>
        <taxon>Ecdysozoa</taxon>
        <taxon>Arthropoda</taxon>
        <taxon>Hexapoda</taxon>
        <taxon>Insecta</taxon>
        <taxon>Pterygota</taxon>
        <taxon>Neoptera</taxon>
        <taxon>Endopterygota</taxon>
        <taxon>Siphonaptera</taxon>
        <taxon>Pulicidae</taxon>
        <taxon>Xenopsyllinae</taxon>
        <taxon>Xenopsylla</taxon>
    </lineage>
</organism>
<dbReference type="InterPro" id="IPR052318">
    <property type="entry name" value="CellDiv_DevSignal_Domain"/>
</dbReference>
<dbReference type="SMART" id="SM00015">
    <property type="entry name" value="IQ"/>
    <property type="match status" value="3"/>
</dbReference>
<proteinExistence type="predicted"/>
<dbReference type="PANTHER" id="PTHR22590:SF2">
    <property type="entry name" value="IQ DOMAIN-CONTAINING PROTEIN N"/>
    <property type="match status" value="1"/>
</dbReference>
<dbReference type="Gene3D" id="1.20.5.190">
    <property type="match status" value="2"/>
</dbReference>
<dbReference type="FunFam" id="1.20.5.190:FF:000055">
    <property type="entry name" value="Putative microtubule-associated protein futsch"/>
    <property type="match status" value="1"/>
</dbReference>
<evidence type="ECO:0000313" key="2">
    <source>
        <dbReference type="EMBL" id="NOV46612.1"/>
    </source>
</evidence>
<reference evidence="2" key="1">
    <citation type="submission" date="2020-03" db="EMBL/GenBank/DDBJ databases">
        <title>Transcriptomic Profiling of the Digestive Tract of the Rat Flea, Xenopsylla cheopis, Following Blood Feeding and Infection with Yersinia pestis.</title>
        <authorList>
            <person name="Bland D.M."/>
            <person name="Martens C.A."/>
            <person name="Virtaneva K."/>
            <person name="Kanakabandi K."/>
            <person name="Long D."/>
            <person name="Rosenke R."/>
            <person name="Saturday G.A."/>
            <person name="Hoyt F.H."/>
            <person name="Bruno D.P."/>
            <person name="Ribeiro J.M.C."/>
            <person name="Hinnebusch J."/>
        </authorList>
    </citation>
    <scope>NUCLEOTIDE SEQUENCE</scope>
</reference>
<dbReference type="Pfam" id="PF00612">
    <property type="entry name" value="IQ"/>
    <property type="match status" value="3"/>
</dbReference>
<dbReference type="InterPro" id="IPR000048">
    <property type="entry name" value="IQ_motif_EF-hand-BS"/>
</dbReference>
<dbReference type="PROSITE" id="PS50096">
    <property type="entry name" value="IQ"/>
    <property type="match status" value="3"/>
</dbReference>
<dbReference type="EMBL" id="GIIL01002886">
    <property type="protein sequence ID" value="NOV46612.1"/>
    <property type="molecule type" value="Transcribed_RNA"/>
</dbReference>
<keyword evidence="1" id="KW-0677">Repeat</keyword>
<accession>A0A6M2DJY7</accession>
<dbReference type="PANTHER" id="PTHR22590">
    <property type="entry name" value="MYOSIN MOTOR DOMAIN-CONTAINING PROTEIN"/>
    <property type="match status" value="1"/>
</dbReference>
<dbReference type="AlphaFoldDB" id="A0A6M2DJY7"/>